<dbReference type="InterPro" id="IPR045851">
    <property type="entry name" value="AMP-bd_C_sf"/>
</dbReference>
<evidence type="ECO:0000259" key="5">
    <source>
        <dbReference type="Pfam" id="PF13193"/>
    </source>
</evidence>
<dbReference type="InterPro" id="IPR020845">
    <property type="entry name" value="AMP-binding_CS"/>
</dbReference>
<sequence length="506" mass="55019">MSDGKSAHAPPRSDIMATFISPILEALFRHARQAPESTALLCGDRRWSYRRLADRACMMAAALRHAGLKQQAVLLNLQKGPDAVAAMYACWLSGNHYVPIDFSQPTARIERIIAAASPALIVDEGWLSALDDRTDLDGAWPEAIAALGSPLAAILYTSGSTGTPKGVQITHDMLTFFIGWAVSDTQLTARDVLANHASFAFDLSTFDLFAGVCAGAATWIVREDEQKDCQALVRGLQTHGVTLWYSVPSILAMLEKSALLAPSTVKTLRQVTFAGEPYPAAALRRLVAHLPARCRVSNWYGPTETNVCTAYALDRTQLATLEQIPIGHPLPGLTAQLVDEQGRLQPIDGTPGRRGELLIGGPCVTPGYSNVASSRQAQWHPRQCHATGDWVETTANGLVYRGRLDDMVKINGYRVELGEIESILHHHPSVCQAALYVELGELKQKLIAVITLHPGALRPNLLELKQFLQPRLPAYMLPSQLVVADSLPTNANGKVDRGRLSEVNAR</sequence>
<organism evidence="6 7">
    <name type="scientific">Serratia marcescens</name>
    <dbReference type="NCBI Taxonomy" id="615"/>
    <lineage>
        <taxon>Bacteria</taxon>
        <taxon>Pseudomonadati</taxon>
        <taxon>Pseudomonadota</taxon>
        <taxon>Gammaproteobacteria</taxon>
        <taxon>Enterobacterales</taxon>
        <taxon>Yersiniaceae</taxon>
        <taxon>Serratia</taxon>
    </lineage>
</organism>
<dbReference type="Pfam" id="PF00501">
    <property type="entry name" value="AMP-binding"/>
    <property type="match status" value="1"/>
</dbReference>
<gene>
    <name evidence="6" type="ORF">FOT62_11590</name>
</gene>
<dbReference type="GO" id="GO:0016874">
    <property type="term" value="F:ligase activity"/>
    <property type="evidence" value="ECO:0007669"/>
    <property type="project" value="UniProtKB-KW"/>
</dbReference>
<dbReference type="AlphaFoldDB" id="A0A5C7CMB2"/>
<evidence type="ECO:0000256" key="1">
    <source>
        <dbReference type="ARBA" id="ARBA00022598"/>
    </source>
</evidence>
<dbReference type="PANTHER" id="PTHR45527">
    <property type="entry name" value="NONRIBOSOMAL PEPTIDE SYNTHETASE"/>
    <property type="match status" value="1"/>
</dbReference>
<proteinExistence type="predicted"/>
<keyword evidence="3" id="KW-0067">ATP-binding</keyword>
<dbReference type="SUPFAM" id="SSF56801">
    <property type="entry name" value="Acetyl-CoA synthetase-like"/>
    <property type="match status" value="1"/>
</dbReference>
<dbReference type="Pfam" id="PF13193">
    <property type="entry name" value="AMP-binding_C"/>
    <property type="match status" value="1"/>
</dbReference>
<dbReference type="InterPro" id="IPR025110">
    <property type="entry name" value="AMP-bd_C"/>
</dbReference>
<evidence type="ECO:0000313" key="6">
    <source>
        <dbReference type="EMBL" id="TXE34202.1"/>
    </source>
</evidence>
<evidence type="ECO:0000313" key="7">
    <source>
        <dbReference type="Proteomes" id="UP000321126"/>
    </source>
</evidence>
<evidence type="ECO:0000259" key="4">
    <source>
        <dbReference type="Pfam" id="PF00501"/>
    </source>
</evidence>
<dbReference type="CDD" id="cd05945">
    <property type="entry name" value="DltA"/>
    <property type="match status" value="1"/>
</dbReference>
<feature type="domain" description="AMP-binding enzyme C-terminal" evidence="5">
    <location>
        <begin position="419"/>
        <end position="494"/>
    </location>
</feature>
<dbReference type="InterPro" id="IPR000873">
    <property type="entry name" value="AMP-dep_synth/lig_dom"/>
</dbReference>
<name>A0A5C7CMB2_SERMA</name>
<evidence type="ECO:0000256" key="2">
    <source>
        <dbReference type="ARBA" id="ARBA00022741"/>
    </source>
</evidence>
<dbReference type="GO" id="GO:0043041">
    <property type="term" value="P:amino acid activation for nonribosomal peptide biosynthetic process"/>
    <property type="evidence" value="ECO:0007669"/>
    <property type="project" value="TreeGrafter"/>
</dbReference>
<comment type="caution">
    <text evidence="6">The sequence shown here is derived from an EMBL/GenBank/DDBJ whole genome shotgun (WGS) entry which is preliminary data.</text>
</comment>
<keyword evidence="2" id="KW-0547">Nucleotide-binding</keyword>
<protein>
    <submittedName>
        <fullName evidence="6">D-alanine--poly(Phosphoribitol) ligase</fullName>
    </submittedName>
</protein>
<accession>A0A5C7CMB2</accession>
<dbReference type="InterPro" id="IPR042099">
    <property type="entry name" value="ANL_N_sf"/>
</dbReference>
<dbReference type="GO" id="GO:0044550">
    <property type="term" value="P:secondary metabolite biosynthetic process"/>
    <property type="evidence" value="ECO:0007669"/>
    <property type="project" value="TreeGrafter"/>
</dbReference>
<dbReference type="PROSITE" id="PS00455">
    <property type="entry name" value="AMP_BINDING"/>
    <property type="match status" value="1"/>
</dbReference>
<reference evidence="6 7" key="1">
    <citation type="submission" date="2019-07" db="EMBL/GenBank/DDBJ databases">
        <title>Serratia strains were isolated from fresh produce.</title>
        <authorList>
            <person name="Cho G.-S."/>
            <person name="Stein M."/>
            <person name="Lee W."/>
            <person name="Suh S.H."/>
            <person name="Franz C.M.A.P."/>
        </authorList>
    </citation>
    <scope>NUCLEOTIDE SEQUENCE [LARGE SCALE GENOMIC DNA]</scope>
    <source>
        <strain evidence="6 7">S16</strain>
    </source>
</reference>
<dbReference type="InterPro" id="IPR044507">
    <property type="entry name" value="DltA-like"/>
</dbReference>
<dbReference type="Proteomes" id="UP000321126">
    <property type="component" value="Unassembled WGS sequence"/>
</dbReference>
<evidence type="ECO:0000256" key="3">
    <source>
        <dbReference type="ARBA" id="ARBA00022840"/>
    </source>
</evidence>
<dbReference type="PANTHER" id="PTHR45527:SF1">
    <property type="entry name" value="FATTY ACID SYNTHASE"/>
    <property type="match status" value="1"/>
</dbReference>
<dbReference type="GO" id="GO:0031177">
    <property type="term" value="F:phosphopantetheine binding"/>
    <property type="evidence" value="ECO:0007669"/>
    <property type="project" value="TreeGrafter"/>
</dbReference>
<dbReference type="GO" id="GO:0005737">
    <property type="term" value="C:cytoplasm"/>
    <property type="evidence" value="ECO:0007669"/>
    <property type="project" value="TreeGrafter"/>
</dbReference>
<dbReference type="GO" id="GO:0005524">
    <property type="term" value="F:ATP binding"/>
    <property type="evidence" value="ECO:0007669"/>
    <property type="project" value="UniProtKB-KW"/>
</dbReference>
<feature type="domain" description="AMP-dependent synthetase/ligase" evidence="4">
    <location>
        <begin position="28"/>
        <end position="368"/>
    </location>
</feature>
<keyword evidence="1 6" id="KW-0436">Ligase</keyword>
<dbReference type="Gene3D" id="3.40.50.12780">
    <property type="entry name" value="N-terminal domain of ligase-like"/>
    <property type="match status" value="1"/>
</dbReference>
<dbReference type="Gene3D" id="3.30.300.30">
    <property type="match status" value="1"/>
</dbReference>
<dbReference type="EMBL" id="VOUQ01000005">
    <property type="protein sequence ID" value="TXE34202.1"/>
    <property type="molecule type" value="Genomic_DNA"/>
</dbReference>